<dbReference type="EMBL" id="PP079415">
    <property type="protein sequence ID" value="WWO60325.1"/>
    <property type="molecule type" value="Genomic_DNA"/>
</dbReference>
<sequence length="87" mass="9154">MANIVPLGTGAAVSEDIVATENVPITLSYFGESGGSLIIERLASDGKYYQISGPYLSVINSPLNFRGNSTIRVRRVAGTASCGCDRD</sequence>
<keyword evidence="2" id="KW-1185">Reference proteome</keyword>
<organism evidence="1 2">
    <name type="scientific">Xanthomonas phage SB4</name>
    <dbReference type="NCBI Taxonomy" id="3117473"/>
    <lineage>
        <taxon>Viruses</taxon>
        <taxon>Duplodnaviria</taxon>
        <taxon>Heunggongvirae</taxon>
        <taxon>Uroviricota</taxon>
        <taxon>Caudoviricetes</taxon>
        <taxon>Autographivirales</taxon>
        <taxon>Autonotataviridae</taxon>
        <taxon>Gujervirinae</taxon>
        <taxon>Ceskevirus</taxon>
        <taxon>Ceskevirus SB4</taxon>
    </lineage>
</organism>
<evidence type="ECO:0000313" key="2">
    <source>
        <dbReference type="Proteomes" id="UP001384053"/>
    </source>
</evidence>
<evidence type="ECO:0000313" key="1">
    <source>
        <dbReference type="EMBL" id="WWO60325.1"/>
    </source>
</evidence>
<dbReference type="Proteomes" id="UP001384053">
    <property type="component" value="Segment"/>
</dbReference>
<accession>A0ABZ2GUT1</accession>
<protein>
    <submittedName>
        <fullName evidence="1">Uncharacterized protein</fullName>
    </submittedName>
</protein>
<proteinExistence type="predicted"/>
<reference evidence="1 2" key="1">
    <citation type="submission" date="2024-01" db="EMBL/GenBank/DDBJ databases">
        <title>Novel lytic viruses for Xanthomonas sp. and Stenotrophomonas maltophilia.</title>
        <authorList>
            <person name="Petrzik K."/>
            <person name="Brazdova S."/>
            <person name="Sovova L."/>
            <person name="Neoralova M."/>
        </authorList>
    </citation>
    <scope>NUCLEOTIDE SEQUENCE [LARGE SCALE GENOMIC DNA]</scope>
</reference>
<name>A0ABZ2GUT1_9CAUD</name>